<keyword evidence="1 2" id="KW-0238">DNA-binding</keyword>
<dbReference type="InterPro" id="IPR036894">
    <property type="entry name" value="YbaB-like_sf"/>
</dbReference>
<organism evidence="4 5">
    <name type="scientific">Candidatus Limadaptatus stercoripullorum</name>
    <dbReference type="NCBI Taxonomy" id="2840846"/>
    <lineage>
        <taxon>Bacteria</taxon>
        <taxon>Bacillati</taxon>
        <taxon>Bacillota</taxon>
        <taxon>Clostridia</taxon>
        <taxon>Eubacteriales</taxon>
        <taxon>Candidatus Limadaptatus</taxon>
    </lineage>
</organism>
<comment type="caution">
    <text evidence="4">The sequence shown here is derived from an EMBL/GenBank/DDBJ whole genome shotgun (WGS) entry which is preliminary data.</text>
</comment>
<dbReference type="PANTHER" id="PTHR33449">
    <property type="entry name" value="NUCLEOID-ASSOCIATED PROTEIN YBAB"/>
    <property type="match status" value="1"/>
</dbReference>
<dbReference type="Proteomes" id="UP000886857">
    <property type="component" value="Unassembled WGS sequence"/>
</dbReference>
<dbReference type="GO" id="GO:0005829">
    <property type="term" value="C:cytosol"/>
    <property type="evidence" value="ECO:0007669"/>
    <property type="project" value="TreeGrafter"/>
</dbReference>
<evidence type="ECO:0000313" key="4">
    <source>
        <dbReference type="EMBL" id="HIU98486.1"/>
    </source>
</evidence>
<dbReference type="Gene3D" id="3.30.1310.10">
    <property type="entry name" value="Nucleoid-associated protein YbaB-like domain"/>
    <property type="match status" value="1"/>
</dbReference>
<dbReference type="AlphaFoldDB" id="A0A9D1N8J1"/>
<evidence type="ECO:0000256" key="3">
    <source>
        <dbReference type="SAM" id="Coils"/>
    </source>
</evidence>
<dbReference type="PIRSF" id="PIRSF004555">
    <property type="entry name" value="UCP004555"/>
    <property type="match status" value="1"/>
</dbReference>
<name>A0A9D1N8J1_9FIRM</name>
<evidence type="ECO:0000256" key="1">
    <source>
        <dbReference type="ARBA" id="ARBA00023125"/>
    </source>
</evidence>
<dbReference type="NCBIfam" id="TIGR00103">
    <property type="entry name" value="DNA_YbaB_EbfC"/>
    <property type="match status" value="1"/>
</dbReference>
<dbReference type="GO" id="GO:0043590">
    <property type="term" value="C:bacterial nucleoid"/>
    <property type="evidence" value="ECO:0007669"/>
    <property type="project" value="UniProtKB-UniRule"/>
</dbReference>
<dbReference type="InterPro" id="IPR004401">
    <property type="entry name" value="YbaB/EbfC"/>
</dbReference>
<protein>
    <recommendedName>
        <fullName evidence="2">Nucleoid-associated protein IAC73_01410</fullName>
    </recommendedName>
</protein>
<evidence type="ECO:0000313" key="5">
    <source>
        <dbReference type="Proteomes" id="UP000886857"/>
    </source>
</evidence>
<dbReference type="HAMAP" id="MF_00274">
    <property type="entry name" value="DNA_YbaB_EbfC"/>
    <property type="match status" value="1"/>
</dbReference>
<dbReference type="EMBL" id="DVOE01000017">
    <property type="protein sequence ID" value="HIU98486.1"/>
    <property type="molecule type" value="Genomic_DNA"/>
</dbReference>
<feature type="coiled-coil region" evidence="3">
    <location>
        <begin position="10"/>
        <end position="37"/>
    </location>
</feature>
<dbReference type="SUPFAM" id="SSF82607">
    <property type="entry name" value="YbaB-like"/>
    <property type="match status" value="1"/>
</dbReference>
<dbReference type="PANTHER" id="PTHR33449:SF1">
    <property type="entry name" value="NUCLEOID-ASSOCIATED PROTEIN YBAB"/>
    <property type="match status" value="1"/>
</dbReference>
<reference evidence="4" key="2">
    <citation type="journal article" date="2021" name="PeerJ">
        <title>Extensive microbial diversity within the chicken gut microbiome revealed by metagenomics and culture.</title>
        <authorList>
            <person name="Gilroy R."/>
            <person name="Ravi A."/>
            <person name="Getino M."/>
            <person name="Pursley I."/>
            <person name="Horton D.L."/>
            <person name="Alikhan N.F."/>
            <person name="Baker D."/>
            <person name="Gharbi K."/>
            <person name="Hall N."/>
            <person name="Watson M."/>
            <person name="Adriaenssens E.M."/>
            <person name="Foster-Nyarko E."/>
            <person name="Jarju S."/>
            <person name="Secka A."/>
            <person name="Antonio M."/>
            <person name="Oren A."/>
            <person name="Chaudhuri R.R."/>
            <person name="La Ragione R."/>
            <person name="Hildebrand F."/>
            <person name="Pallen M.J."/>
        </authorList>
    </citation>
    <scope>NUCLEOTIDE SEQUENCE</scope>
    <source>
        <strain evidence="4">10406</strain>
    </source>
</reference>
<gene>
    <name evidence="4" type="ORF">IAC73_01410</name>
</gene>
<sequence>MGFNGFGGNMQQIMKQAQMMQKKLQEAQAQLAEEEVVGSAGGGMVEVVLHADKTPVSVSVKPEAVDPDDTEMLEDLFLAALNDAMDKAESRSQEVLGPLGGAAGMF</sequence>
<comment type="subcellular location">
    <subcellularLocation>
        <location evidence="2">Cytoplasm</location>
        <location evidence="2">Nucleoid</location>
    </subcellularLocation>
</comment>
<reference evidence="4" key="1">
    <citation type="submission" date="2020-10" db="EMBL/GenBank/DDBJ databases">
        <authorList>
            <person name="Gilroy R."/>
        </authorList>
    </citation>
    <scope>NUCLEOTIDE SEQUENCE</scope>
    <source>
        <strain evidence="4">10406</strain>
    </source>
</reference>
<dbReference type="Pfam" id="PF02575">
    <property type="entry name" value="YbaB_DNA_bd"/>
    <property type="match status" value="1"/>
</dbReference>
<comment type="function">
    <text evidence="2">Binds to DNA and alters its conformation. May be involved in regulation of gene expression, nucleoid organization and DNA protection.</text>
</comment>
<comment type="subunit">
    <text evidence="2">Homodimer.</text>
</comment>
<accession>A0A9D1N8J1</accession>
<proteinExistence type="inferred from homology"/>
<comment type="similarity">
    <text evidence="2">Belongs to the YbaB/EbfC family.</text>
</comment>
<keyword evidence="3" id="KW-0175">Coiled coil</keyword>
<dbReference type="GO" id="GO:0003677">
    <property type="term" value="F:DNA binding"/>
    <property type="evidence" value="ECO:0007669"/>
    <property type="project" value="UniProtKB-UniRule"/>
</dbReference>
<evidence type="ECO:0000256" key="2">
    <source>
        <dbReference type="HAMAP-Rule" id="MF_00274"/>
    </source>
</evidence>
<keyword evidence="2" id="KW-0963">Cytoplasm</keyword>